<evidence type="ECO:0000313" key="8">
    <source>
        <dbReference type="EMBL" id="KJE90550.1"/>
    </source>
</evidence>
<feature type="region of interest" description="Disordered" evidence="6">
    <location>
        <begin position="1"/>
        <end position="44"/>
    </location>
</feature>
<gene>
    <name evidence="8" type="ORF">CAOG_001852</name>
</gene>
<dbReference type="Pfam" id="PF22543">
    <property type="entry name" value="Rieske_4"/>
    <property type="match status" value="1"/>
</dbReference>
<dbReference type="PhylomeDB" id="A0A0D2WK42"/>
<dbReference type="eggNOG" id="ENOG502S06W">
    <property type="taxonomic scope" value="Eukaryota"/>
</dbReference>
<evidence type="ECO:0000259" key="7">
    <source>
        <dbReference type="PROSITE" id="PS51296"/>
    </source>
</evidence>
<keyword evidence="3" id="KW-0408">Iron</keyword>
<feature type="compositionally biased region" description="Basic and acidic residues" evidence="6">
    <location>
        <begin position="23"/>
        <end position="32"/>
    </location>
</feature>
<reference evidence="9" key="1">
    <citation type="submission" date="2011-02" db="EMBL/GenBank/DDBJ databases">
        <title>The Genome Sequence of Capsaspora owczarzaki ATCC 30864.</title>
        <authorList>
            <person name="Russ C."/>
            <person name="Cuomo C."/>
            <person name="Burger G."/>
            <person name="Gray M.W."/>
            <person name="Holland P.W.H."/>
            <person name="King N."/>
            <person name="Lang F.B.F."/>
            <person name="Roger A.J."/>
            <person name="Ruiz-Trillo I."/>
            <person name="Young S.K."/>
            <person name="Zeng Q."/>
            <person name="Gargeya S."/>
            <person name="Alvarado L."/>
            <person name="Berlin A."/>
            <person name="Chapman S.B."/>
            <person name="Chen Z."/>
            <person name="Freedman E."/>
            <person name="Gellesch M."/>
            <person name="Goldberg J."/>
            <person name="Griggs A."/>
            <person name="Gujja S."/>
            <person name="Heilman E."/>
            <person name="Heiman D."/>
            <person name="Howarth C."/>
            <person name="Mehta T."/>
            <person name="Neiman D."/>
            <person name="Pearson M."/>
            <person name="Roberts A."/>
            <person name="Saif S."/>
            <person name="Shea T."/>
            <person name="Shenoy N."/>
            <person name="Sisk P."/>
            <person name="Stolte C."/>
            <person name="Sykes S."/>
            <person name="White J."/>
            <person name="Yandava C."/>
            <person name="Haas B."/>
            <person name="Nusbaum C."/>
            <person name="Birren B."/>
        </authorList>
    </citation>
    <scope>NUCLEOTIDE SEQUENCE</scope>
    <source>
        <strain evidence="9">ATCC 30864</strain>
    </source>
</reference>
<evidence type="ECO:0000256" key="1">
    <source>
        <dbReference type="ARBA" id="ARBA00022714"/>
    </source>
</evidence>
<accession>A0A0D2WK42</accession>
<dbReference type="OrthoDB" id="426882at2759"/>
<keyword evidence="2" id="KW-0479">Metal-binding</keyword>
<sequence length="219" mass="23199">MAEPSVPSTVEQSLAGLSMNDKTTTRVDEEPARTQNAEIASAGTANEQPTFVDVGIAARDLLPGRSKHVQVQDRQVAIFRTHAGALHALDHLCYHMGSPLASGDIEDIGGHACVICPWHKYVIALDTGEGFYKKIDPYAAKGSPPELCSKGVRQRVHHVRVGKGDKLEVALSISKEPLASDHYHQAFAQGMERMKQAGLSVSSGVVVAGGLPGGSRAGS</sequence>
<dbReference type="GO" id="GO:0051537">
    <property type="term" value="F:2 iron, 2 sulfur cluster binding"/>
    <property type="evidence" value="ECO:0007669"/>
    <property type="project" value="UniProtKB-KW"/>
</dbReference>
<proteinExistence type="predicted"/>
<dbReference type="InterPro" id="IPR017941">
    <property type="entry name" value="Rieske_2Fe-2S"/>
</dbReference>
<dbReference type="InParanoid" id="A0A0D2WK42"/>
<keyword evidence="4" id="KW-0411">Iron-sulfur</keyword>
<dbReference type="InterPro" id="IPR036922">
    <property type="entry name" value="Rieske_2Fe-2S_sf"/>
</dbReference>
<evidence type="ECO:0000256" key="5">
    <source>
        <dbReference type="ARBA" id="ARBA00034078"/>
    </source>
</evidence>
<dbReference type="AlphaFoldDB" id="A0A0D2WK42"/>
<keyword evidence="1" id="KW-0001">2Fe-2S</keyword>
<protein>
    <recommendedName>
        <fullName evidence="7">Rieske domain-containing protein</fullName>
    </recommendedName>
</protein>
<dbReference type="Proteomes" id="UP000008743">
    <property type="component" value="Unassembled WGS sequence"/>
</dbReference>
<dbReference type="PROSITE" id="PS51296">
    <property type="entry name" value="RIESKE"/>
    <property type="match status" value="1"/>
</dbReference>
<dbReference type="SUPFAM" id="SSF50022">
    <property type="entry name" value="ISP domain"/>
    <property type="match status" value="1"/>
</dbReference>
<evidence type="ECO:0000256" key="6">
    <source>
        <dbReference type="SAM" id="MobiDB-lite"/>
    </source>
</evidence>
<feature type="domain" description="Rieske" evidence="7">
    <location>
        <begin position="53"/>
        <end position="129"/>
    </location>
</feature>
<dbReference type="EMBL" id="KE346361">
    <property type="protein sequence ID" value="KJE90550.1"/>
    <property type="molecule type" value="Genomic_DNA"/>
</dbReference>
<feature type="compositionally biased region" description="Polar residues" evidence="6">
    <location>
        <begin position="1"/>
        <end position="12"/>
    </location>
</feature>
<comment type="cofactor">
    <cofactor evidence="5">
        <name>[2Fe-2S] cluster</name>
        <dbReference type="ChEBI" id="CHEBI:190135"/>
    </cofactor>
</comment>
<dbReference type="RefSeq" id="XP_004364720.1">
    <property type="nucleotide sequence ID" value="XM_004364663.2"/>
</dbReference>
<dbReference type="GO" id="GO:0046872">
    <property type="term" value="F:metal ion binding"/>
    <property type="evidence" value="ECO:0007669"/>
    <property type="project" value="UniProtKB-KW"/>
</dbReference>
<evidence type="ECO:0000256" key="3">
    <source>
        <dbReference type="ARBA" id="ARBA00023004"/>
    </source>
</evidence>
<dbReference type="Gene3D" id="2.102.10.10">
    <property type="entry name" value="Rieske [2Fe-2S] iron-sulphur domain"/>
    <property type="match status" value="1"/>
</dbReference>
<evidence type="ECO:0000256" key="4">
    <source>
        <dbReference type="ARBA" id="ARBA00023014"/>
    </source>
</evidence>
<feature type="compositionally biased region" description="Polar residues" evidence="6">
    <location>
        <begin position="33"/>
        <end position="44"/>
    </location>
</feature>
<dbReference type="PANTHER" id="PTHR21496">
    <property type="entry name" value="FERREDOXIN-RELATED"/>
    <property type="match status" value="1"/>
</dbReference>
<evidence type="ECO:0000313" key="9">
    <source>
        <dbReference type="Proteomes" id="UP000008743"/>
    </source>
</evidence>
<name>A0A0D2WK42_CAPO3</name>
<dbReference type="InterPro" id="IPR054716">
    <property type="entry name" value="Sol_Rieske_ferrdox_dom"/>
</dbReference>
<dbReference type="PANTHER" id="PTHR21496:SF0">
    <property type="entry name" value="RIESKE DOMAIN-CONTAINING PROTEIN"/>
    <property type="match status" value="1"/>
</dbReference>
<organism evidence="8 9">
    <name type="scientific">Capsaspora owczarzaki (strain ATCC 30864)</name>
    <dbReference type="NCBI Taxonomy" id="595528"/>
    <lineage>
        <taxon>Eukaryota</taxon>
        <taxon>Filasterea</taxon>
        <taxon>Capsaspora</taxon>
    </lineage>
</organism>
<keyword evidence="9" id="KW-1185">Reference proteome</keyword>
<evidence type="ECO:0000256" key="2">
    <source>
        <dbReference type="ARBA" id="ARBA00022723"/>
    </source>
</evidence>